<sequence length="218" mass="25105">MPLYEQYLEINLASDLQIELKLSLTNKLNSTQLQKIQAQVQFLYDRICEISATEFLRIIPNLLFCRFKWLDSIDITVKPLLLEYNHNIICQRSIIEYETQPFGTVDILFENEKFGIYLLNIKAGESIPTHMHLQMEEHELVLDEGLMFNGENIEPGSSFDWPKGMVHGYDNLSALPATILCIDRPKFIPEDEIIVNHTNPLESVAPANINYYQGISVT</sequence>
<dbReference type="OrthoDB" id="6311549at2"/>
<organism evidence="1 2">
    <name type="scientific">Pseudoalteromonas luteoviolacea H33</name>
    <dbReference type="NCBI Taxonomy" id="1365251"/>
    <lineage>
        <taxon>Bacteria</taxon>
        <taxon>Pseudomonadati</taxon>
        <taxon>Pseudomonadota</taxon>
        <taxon>Gammaproteobacteria</taxon>
        <taxon>Alteromonadales</taxon>
        <taxon>Pseudoalteromonadaceae</taxon>
        <taxon>Pseudoalteromonas</taxon>
    </lineage>
</organism>
<accession>A0A161Y045</accession>
<dbReference type="Proteomes" id="UP000076503">
    <property type="component" value="Unassembled WGS sequence"/>
</dbReference>
<evidence type="ECO:0000313" key="2">
    <source>
        <dbReference type="Proteomes" id="UP000076503"/>
    </source>
</evidence>
<dbReference type="RefSeq" id="WP_063362758.1">
    <property type="nucleotide sequence ID" value="NZ_AUXZ01000084.1"/>
</dbReference>
<protein>
    <recommendedName>
        <fullName evidence="3">Cupin 2 conserved barrel domain-containing protein</fullName>
    </recommendedName>
</protein>
<dbReference type="SUPFAM" id="SSF51182">
    <property type="entry name" value="RmlC-like cupins"/>
    <property type="match status" value="1"/>
</dbReference>
<dbReference type="PATRIC" id="fig|1365251.3.peg.3421"/>
<comment type="caution">
    <text evidence="1">The sequence shown here is derived from an EMBL/GenBank/DDBJ whole genome shotgun (WGS) entry which is preliminary data.</text>
</comment>
<dbReference type="EMBL" id="AUXZ01000084">
    <property type="protein sequence ID" value="KZN49091.1"/>
    <property type="molecule type" value="Genomic_DNA"/>
</dbReference>
<dbReference type="AlphaFoldDB" id="A0A161Y045"/>
<evidence type="ECO:0008006" key="3">
    <source>
        <dbReference type="Google" id="ProtNLM"/>
    </source>
</evidence>
<dbReference type="InterPro" id="IPR014710">
    <property type="entry name" value="RmlC-like_jellyroll"/>
</dbReference>
<name>A0A161Y045_9GAMM</name>
<reference evidence="1 2" key="1">
    <citation type="submission" date="2013-07" db="EMBL/GenBank/DDBJ databases">
        <title>Comparative Genomic and Metabolomic Analysis of Twelve Strains of Pseudoalteromonas luteoviolacea.</title>
        <authorList>
            <person name="Vynne N.G."/>
            <person name="Mansson M."/>
            <person name="Gram L."/>
        </authorList>
    </citation>
    <scope>NUCLEOTIDE SEQUENCE [LARGE SCALE GENOMIC DNA]</scope>
    <source>
        <strain evidence="1 2">H33</strain>
    </source>
</reference>
<gene>
    <name evidence="1" type="ORF">N476_20490</name>
</gene>
<evidence type="ECO:0000313" key="1">
    <source>
        <dbReference type="EMBL" id="KZN49091.1"/>
    </source>
</evidence>
<proteinExistence type="predicted"/>
<dbReference type="InterPro" id="IPR011051">
    <property type="entry name" value="RmlC_Cupin_sf"/>
</dbReference>
<dbReference type="Gene3D" id="2.60.120.10">
    <property type="entry name" value="Jelly Rolls"/>
    <property type="match status" value="1"/>
</dbReference>